<comment type="caution">
    <text evidence="5">The sequence shown here is derived from an EMBL/GenBank/DDBJ whole genome shotgun (WGS) entry which is preliminary data.</text>
</comment>
<sequence>MEENITIYISESNKGDEQIIINKQYKFNFSHSRKDNSRVYKCTEYKKNNKCKSFIILNNEKEILKYESLHNHPGNEYSESSLSVMKHKIKDEIKKHSNPFDIKRKRLYNEIFKEMGFIYPCPEYFSVKTQILRSINKKLPSNATNFNEIPNESEYYKTERNEDFMIFKNSDLVIFQSPFQAKLFKKYNNDIFVDGTFYIAPKFSQQVFITRTYVKELNKIKKNELCRNEVNDDEKIFNYFKGISNLPFINPEYILDIFSLIKTKSIEKNSCQFLKFLEYFYETYLFSYDMKSWNYYNNIEHITNNASESLNNSLNKLFPMKPNFYELINKLKEQEHLSYYDYQMKIKGIWRIEKKIKTKTDEINILIEKYKNKEAKFIDIKYDRSDLTKLWFECLTNLNNIL</sequence>
<name>A0A1Y2DEE3_9FUNG</name>
<evidence type="ECO:0000256" key="2">
    <source>
        <dbReference type="ARBA" id="ARBA00022771"/>
    </source>
</evidence>
<evidence type="ECO:0000256" key="1">
    <source>
        <dbReference type="ARBA" id="ARBA00022723"/>
    </source>
</evidence>
<evidence type="ECO:0000313" key="6">
    <source>
        <dbReference type="Proteomes" id="UP000193920"/>
    </source>
</evidence>
<dbReference type="EMBL" id="MCOG01000069">
    <property type="protein sequence ID" value="ORY57640.1"/>
    <property type="molecule type" value="Genomic_DNA"/>
</dbReference>
<evidence type="ECO:0000259" key="4">
    <source>
        <dbReference type="Pfam" id="PF04500"/>
    </source>
</evidence>
<keyword evidence="1" id="KW-0479">Metal-binding</keyword>
<reference evidence="5 6" key="1">
    <citation type="submission" date="2016-08" db="EMBL/GenBank/DDBJ databases">
        <title>A Parts List for Fungal Cellulosomes Revealed by Comparative Genomics.</title>
        <authorList>
            <consortium name="DOE Joint Genome Institute"/>
            <person name="Haitjema C.H."/>
            <person name="Gilmore S.P."/>
            <person name="Henske J.K."/>
            <person name="Solomon K.V."/>
            <person name="De Groot R."/>
            <person name="Kuo A."/>
            <person name="Mondo S.J."/>
            <person name="Salamov A.A."/>
            <person name="Labutti K."/>
            <person name="Zhao Z."/>
            <person name="Chiniquy J."/>
            <person name="Barry K."/>
            <person name="Brewer H.M."/>
            <person name="Purvine S.O."/>
            <person name="Wright A.T."/>
            <person name="Boxma B."/>
            <person name="Van Alen T."/>
            <person name="Hackstein J.H."/>
            <person name="Baker S.E."/>
            <person name="Grigoriev I.V."/>
            <person name="O'Malley M.A."/>
        </authorList>
    </citation>
    <scope>NUCLEOTIDE SEQUENCE [LARGE SCALE GENOMIC DNA]</scope>
    <source>
        <strain evidence="5 6">G1</strain>
    </source>
</reference>
<dbReference type="Proteomes" id="UP000193920">
    <property type="component" value="Unassembled WGS sequence"/>
</dbReference>
<keyword evidence="3" id="KW-0862">Zinc</keyword>
<gene>
    <name evidence="5" type="ORF">LY90DRAFT_506428</name>
</gene>
<keyword evidence="2" id="KW-0863">Zinc-finger</keyword>
<dbReference type="AlphaFoldDB" id="A0A1Y2DEE3"/>
<dbReference type="InterPro" id="IPR007588">
    <property type="entry name" value="Znf_FLYWCH"/>
</dbReference>
<feature type="domain" description="FLYWCH-type" evidence="4">
    <location>
        <begin position="11"/>
        <end position="72"/>
    </location>
</feature>
<dbReference type="Gene3D" id="2.20.25.240">
    <property type="match status" value="1"/>
</dbReference>
<evidence type="ECO:0000256" key="3">
    <source>
        <dbReference type="ARBA" id="ARBA00022833"/>
    </source>
</evidence>
<keyword evidence="6" id="KW-1185">Reference proteome</keyword>
<accession>A0A1Y2DEE3</accession>
<evidence type="ECO:0000313" key="5">
    <source>
        <dbReference type="EMBL" id="ORY57640.1"/>
    </source>
</evidence>
<protein>
    <recommendedName>
        <fullName evidence="4">FLYWCH-type domain-containing protein</fullName>
    </recommendedName>
</protein>
<proteinExistence type="predicted"/>
<dbReference type="Pfam" id="PF04500">
    <property type="entry name" value="FLYWCH"/>
    <property type="match status" value="1"/>
</dbReference>
<dbReference type="GO" id="GO:0008270">
    <property type="term" value="F:zinc ion binding"/>
    <property type="evidence" value="ECO:0007669"/>
    <property type="project" value="UniProtKB-KW"/>
</dbReference>
<organism evidence="5 6">
    <name type="scientific">Neocallimastix californiae</name>
    <dbReference type="NCBI Taxonomy" id="1754190"/>
    <lineage>
        <taxon>Eukaryota</taxon>
        <taxon>Fungi</taxon>
        <taxon>Fungi incertae sedis</taxon>
        <taxon>Chytridiomycota</taxon>
        <taxon>Chytridiomycota incertae sedis</taxon>
        <taxon>Neocallimastigomycetes</taxon>
        <taxon>Neocallimastigales</taxon>
        <taxon>Neocallimastigaceae</taxon>
        <taxon>Neocallimastix</taxon>
    </lineage>
</organism>